<comment type="caution">
    <text evidence="2">The sequence shown here is derived from an EMBL/GenBank/DDBJ whole genome shotgun (WGS) entry which is preliminary data.</text>
</comment>
<organism evidence="2 3">
    <name type="scientific">Allacma fusca</name>
    <dbReference type="NCBI Taxonomy" id="39272"/>
    <lineage>
        <taxon>Eukaryota</taxon>
        <taxon>Metazoa</taxon>
        <taxon>Ecdysozoa</taxon>
        <taxon>Arthropoda</taxon>
        <taxon>Hexapoda</taxon>
        <taxon>Collembola</taxon>
        <taxon>Symphypleona</taxon>
        <taxon>Sminthuridae</taxon>
        <taxon>Allacma</taxon>
    </lineage>
</organism>
<evidence type="ECO:0000256" key="1">
    <source>
        <dbReference type="SAM" id="MobiDB-lite"/>
    </source>
</evidence>
<feature type="compositionally biased region" description="Basic and acidic residues" evidence="1">
    <location>
        <begin position="21"/>
        <end position="34"/>
    </location>
</feature>
<dbReference type="OrthoDB" id="410104at2759"/>
<gene>
    <name evidence="2" type="ORF">AFUS01_LOCUS26766</name>
</gene>
<proteinExistence type="predicted"/>
<dbReference type="PANTHER" id="PTHR19446">
    <property type="entry name" value="REVERSE TRANSCRIPTASES"/>
    <property type="match status" value="1"/>
</dbReference>
<feature type="region of interest" description="Disordered" evidence="1">
    <location>
        <begin position="1"/>
        <end position="34"/>
    </location>
</feature>
<dbReference type="Proteomes" id="UP000708208">
    <property type="component" value="Unassembled WGS sequence"/>
</dbReference>
<evidence type="ECO:0008006" key="4">
    <source>
        <dbReference type="Google" id="ProtNLM"/>
    </source>
</evidence>
<evidence type="ECO:0000313" key="3">
    <source>
        <dbReference type="Proteomes" id="UP000708208"/>
    </source>
</evidence>
<protein>
    <recommendedName>
        <fullName evidence="4">Reverse transcriptase domain-containing protein</fullName>
    </recommendedName>
</protein>
<reference evidence="2" key="1">
    <citation type="submission" date="2021-06" db="EMBL/GenBank/DDBJ databases">
        <authorList>
            <person name="Hodson N. C."/>
            <person name="Mongue J. A."/>
            <person name="Jaron S. K."/>
        </authorList>
    </citation>
    <scope>NUCLEOTIDE SEQUENCE</scope>
</reference>
<evidence type="ECO:0000313" key="2">
    <source>
        <dbReference type="EMBL" id="CAG7816133.1"/>
    </source>
</evidence>
<dbReference type="EMBL" id="CAJVCH010361745">
    <property type="protein sequence ID" value="CAG7816133.1"/>
    <property type="molecule type" value="Genomic_DNA"/>
</dbReference>
<name>A0A8J2PCF3_9HEXA</name>
<sequence>MMEATLLNLPETTNLRKRKAEMKPPKTSDEEKSERKRILDILANLHKNSNTLLGDIAELKSNMASLQTSFHTQTAKLDELEWRVDSLQTKLETDLVHTKNYLLAMKNSHSFRARNVIITSNSFAKTPSKAEMDAAINEVLDLIGNKNKGKNPTGKPWFDQACKKAQTKLRKQIVKHRELQCEDSKQSLLKLRKLYKDLLKSKKLEHSLALQDIFANCKRSSTFWAAIRRFRSKAGSPNVITIETWGKFYDDIMPTRSISGMATAISGRDIDLDKAFSIDELKTAIASLQCGKAPGPDCIPNFVFKYLPEETLNALLGIVNYSFVSGATPQNWSEMELIMILKKGDAAAPMNYRGIAVVNSVTKIFTSLIGNRLTSWAERNKTLPEATAGFRKGRGRIFTYGTRQLWNVMQVSQLGGRPLQNFKQSGVRRSFY</sequence>
<keyword evidence="3" id="KW-1185">Reference proteome</keyword>
<dbReference type="AlphaFoldDB" id="A0A8J2PCF3"/>
<accession>A0A8J2PCF3</accession>